<feature type="compositionally biased region" description="Acidic residues" evidence="1">
    <location>
        <begin position="156"/>
        <end position="171"/>
    </location>
</feature>
<dbReference type="AlphaFoldDB" id="A0A2H3JU76"/>
<organism evidence="2 3">
    <name type="scientific">Wolfiporia cocos (strain MD-104)</name>
    <name type="common">Brown rot fungus</name>
    <dbReference type="NCBI Taxonomy" id="742152"/>
    <lineage>
        <taxon>Eukaryota</taxon>
        <taxon>Fungi</taxon>
        <taxon>Dikarya</taxon>
        <taxon>Basidiomycota</taxon>
        <taxon>Agaricomycotina</taxon>
        <taxon>Agaricomycetes</taxon>
        <taxon>Polyporales</taxon>
        <taxon>Phaeolaceae</taxon>
        <taxon>Wolfiporia</taxon>
    </lineage>
</organism>
<evidence type="ECO:0000256" key="1">
    <source>
        <dbReference type="SAM" id="MobiDB-lite"/>
    </source>
</evidence>
<protein>
    <submittedName>
        <fullName evidence="2">Uncharacterized protein</fullName>
    </submittedName>
</protein>
<feature type="compositionally biased region" description="Basic and acidic residues" evidence="1">
    <location>
        <begin position="141"/>
        <end position="151"/>
    </location>
</feature>
<reference evidence="2 3" key="1">
    <citation type="journal article" date="2012" name="Science">
        <title>The Paleozoic origin of enzymatic lignin decomposition reconstructed from 31 fungal genomes.</title>
        <authorList>
            <person name="Floudas D."/>
            <person name="Binder M."/>
            <person name="Riley R."/>
            <person name="Barry K."/>
            <person name="Blanchette R.A."/>
            <person name="Henrissat B."/>
            <person name="Martinez A.T."/>
            <person name="Otillar R."/>
            <person name="Spatafora J.W."/>
            <person name="Yadav J.S."/>
            <person name="Aerts A."/>
            <person name="Benoit I."/>
            <person name="Boyd A."/>
            <person name="Carlson A."/>
            <person name="Copeland A."/>
            <person name="Coutinho P.M."/>
            <person name="de Vries R.P."/>
            <person name="Ferreira P."/>
            <person name="Findley K."/>
            <person name="Foster B."/>
            <person name="Gaskell J."/>
            <person name="Glotzer D."/>
            <person name="Gorecki P."/>
            <person name="Heitman J."/>
            <person name="Hesse C."/>
            <person name="Hori C."/>
            <person name="Igarashi K."/>
            <person name="Jurgens J.A."/>
            <person name="Kallen N."/>
            <person name="Kersten P."/>
            <person name="Kohler A."/>
            <person name="Kuees U."/>
            <person name="Kumar T.K.A."/>
            <person name="Kuo A."/>
            <person name="LaButti K."/>
            <person name="Larrondo L.F."/>
            <person name="Lindquist E."/>
            <person name="Ling A."/>
            <person name="Lombard V."/>
            <person name="Lucas S."/>
            <person name="Lundell T."/>
            <person name="Martin R."/>
            <person name="McLaughlin D.J."/>
            <person name="Morgenstern I."/>
            <person name="Morin E."/>
            <person name="Murat C."/>
            <person name="Nagy L.G."/>
            <person name="Nolan M."/>
            <person name="Ohm R.A."/>
            <person name="Patyshakuliyeva A."/>
            <person name="Rokas A."/>
            <person name="Ruiz-Duenas F.J."/>
            <person name="Sabat G."/>
            <person name="Salamov A."/>
            <person name="Samejima M."/>
            <person name="Schmutz J."/>
            <person name="Slot J.C."/>
            <person name="St John F."/>
            <person name="Stenlid J."/>
            <person name="Sun H."/>
            <person name="Sun S."/>
            <person name="Syed K."/>
            <person name="Tsang A."/>
            <person name="Wiebenga A."/>
            <person name="Young D."/>
            <person name="Pisabarro A."/>
            <person name="Eastwood D.C."/>
            <person name="Martin F."/>
            <person name="Cullen D."/>
            <person name="Grigoriev I.V."/>
            <person name="Hibbett D.S."/>
        </authorList>
    </citation>
    <scope>NUCLEOTIDE SEQUENCE [LARGE SCALE GENOMIC DNA]</scope>
    <source>
        <strain evidence="2 3">MD-104</strain>
    </source>
</reference>
<evidence type="ECO:0000313" key="3">
    <source>
        <dbReference type="Proteomes" id="UP000218811"/>
    </source>
</evidence>
<feature type="non-terminal residue" evidence="2">
    <location>
        <position position="171"/>
    </location>
</feature>
<dbReference type="EMBL" id="KB468038">
    <property type="protein sequence ID" value="PCH39677.1"/>
    <property type="molecule type" value="Genomic_DNA"/>
</dbReference>
<gene>
    <name evidence="2" type="ORF">WOLCODRAFT_159659</name>
</gene>
<feature type="compositionally biased region" description="Acidic residues" evidence="1">
    <location>
        <begin position="129"/>
        <end position="140"/>
    </location>
</feature>
<feature type="region of interest" description="Disordered" evidence="1">
    <location>
        <begin position="96"/>
        <end position="171"/>
    </location>
</feature>
<accession>A0A2H3JU76</accession>
<feature type="compositionally biased region" description="Basic and acidic residues" evidence="1">
    <location>
        <begin position="114"/>
        <end position="128"/>
    </location>
</feature>
<proteinExistence type="predicted"/>
<sequence>MILPFTVLLPGVPVCDLPHLSFYAHKLVWEPLLGVRIPRWRGPHLKGRQAIDISEKFQNRYQDKRSRPPEFHRLQIIYFDPSNGFVFDDRTLRSEEEHAKLPRPVASQQGVEKASQEKAKGKARAKEPMEDEDADGEVEKDDITNYEDERMSSQQEEQEEQEESSPDQVQD</sequence>
<name>A0A2H3JU76_WOLCO</name>
<keyword evidence="3" id="KW-1185">Reference proteome</keyword>
<dbReference type="Proteomes" id="UP000218811">
    <property type="component" value="Unassembled WGS sequence"/>
</dbReference>
<evidence type="ECO:0000313" key="2">
    <source>
        <dbReference type="EMBL" id="PCH39677.1"/>
    </source>
</evidence>